<feature type="transmembrane region" description="Helical" evidence="7">
    <location>
        <begin position="61"/>
        <end position="83"/>
    </location>
</feature>
<dbReference type="Proteomes" id="UP000282985">
    <property type="component" value="Unassembled WGS sequence"/>
</dbReference>
<feature type="domain" description="Mechanosensitive ion channel MscS" evidence="8">
    <location>
        <begin position="107"/>
        <end position="172"/>
    </location>
</feature>
<keyword evidence="4 7" id="KW-0812">Transmembrane</keyword>
<dbReference type="Pfam" id="PF05552">
    <property type="entry name" value="MS_channel_1st_1"/>
    <property type="match status" value="1"/>
</dbReference>
<dbReference type="InterPro" id="IPR008910">
    <property type="entry name" value="MSC_TM_helix"/>
</dbReference>
<dbReference type="SUPFAM" id="SSF82861">
    <property type="entry name" value="Mechanosensitive channel protein MscS (YggB), transmembrane region"/>
    <property type="match status" value="1"/>
</dbReference>
<dbReference type="Gene3D" id="3.30.70.100">
    <property type="match status" value="1"/>
</dbReference>
<dbReference type="Pfam" id="PF00924">
    <property type="entry name" value="MS_channel_2nd"/>
    <property type="match status" value="1"/>
</dbReference>
<evidence type="ECO:0000259" key="8">
    <source>
        <dbReference type="Pfam" id="PF00924"/>
    </source>
</evidence>
<evidence type="ECO:0000256" key="5">
    <source>
        <dbReference type="ARBA" id="ARBA00022989"/>
    </source>
</evidence>
<dbReference type="InterPro" id="IPR023408">
    <property type="entry name" value="MscS_beta-dom_sf"/>
</dbReference>
<evidence type="ECO:0000313" key="10">
    <source>
        <dbReference type="EMBL" id="RUT79206.1"/>
    </source>
</evidence>
<dbReference type="SUPFAM" id="SSF82689">
    <property type="entry name" value="Mechanosensitive channel protein MscS (YggB), C-terminal domain"/>
    <property type="match status" value="1"/>
</dbReference>
<dbReference type="AlphaFoldDB" id="A0A434AXE0"/>
<dbReference type="InterPro" id="IPR006685">
    <property type="entry name" value="MscS_channel_2nd"/>
</dbReference>
<dbReference type="GO" id="GO:0008381">
    <property type="term" value="F:mechanosensitive monoatomic ion channel activity"/>
    <property type="evidence" value="ECO:0007669"/>
    <property type="project" value="InterPro"/>
</dbReference>
<evidence type="ECO:0000313" key="11">
    <source>
        <dbReference type="Proteomes" id="UP000282985"/>
    </source>
</evidence>
<dbReference type="InterPro" id="IPR010920">
    <property type="entry name" value="LSM_dom_sf"/>
</dbReference>
<evidence type="ECO:0000256" key="6">
    <source>
        <dbReference type="ARBA" id="ARBA00023136"/>
    </source>
</evidence>
<evidence type="ECO:0000256" key="1">
    <source>
        <dbReference type="ARBA" id="ARBA00004651"/>
    </source>
</evidence>
<protein>
    <submittedName>
        <fullName evidence="10">Mechanosensitive ion channel family protein</fullName>
    </submittedName>
</protein>
<dbReference type="InterPro" id="IPR011014">
    <property type="entry name" value="MscS_channel_TM-2"/>
</dbReference>
<dbReference type="EMBL" id="RJJX01000004">
    <property type="protein sequence ID" value="RUT79206.1"/>
    <property type="molecule type" value="Genomic_DNA"/>
</dbReference>
<keyword evidence="11" id="KW-1185">Reference proteome</keyword>
<accession>A0A434AXE0</accession>
<feature type="transmembrane region" description="Helical" evidence="7">
    <location>
        <begin position="89"/>
        <end position="120"/>
    </location>
</feature>
<keyword evidence="6 7" id="KW-0472">Membrane</keyword>
<dbReference type="Pfam" id="PF21082">
    <property type="entry name" value="MS_channel_3rd"/>
    <property type="match status" value="1"/>
</dbReference>
<evidence type="ECO:0000259" key="9">
    <source>
        <dbReference type="Pfam" id="PF21082"/>
    </source>
</evidence>
<proteinExistence type="inferred from homology"/>
<sequence length="273" mass="30259">MDMDFIMSKSDQVWSMVMMYAPKLLLALVTLLIGLWIIKMLTKGVKNLMDKKEMDETLKPFVISLFSILLKVMLLISVIGMVGVQMTSFIAILGAAGLAVGLALSGTLQNFAGGVIILIFKPFKVGDVLEAQGYLGVVKEIQLFNTIILSLDNKTIIIPNGGLSTGSMINYSTQPTRRVDMSFGIGYSDDIDKAKSVLEGLLVNHPKVLKDPAHFIAVSELADSSVNFVVRAWVNAADYWEVFFYMQETVKKEFDKNKIGIPFPQNDVHIYNH</sequence>
<dbReference type="InterPro" id="IPR011066">
    <property type="entry name" value="MscS_channel_C_sf"/>
</dbReference>
<dbReference type="Gene3D" id="2.30.30.60">
    <property type="match status" value="1"/>
</dbReference>
<gene>
    <name evidence="10" type="ORF">DLK05_05155</name>
</gene>
<dbReference type="SUPFAM" id="SSF50182">
    <property type="entry name" value="Sm-like ribonucleoproteins"/>
    <property type="match status" value="1"/>
</dbReference>
<feature type="domain" description="Mechanosensitive ion channel MscS C-terminal" evidence="9">
    <location>
        <begin position="179"/>
        <end position="261"/>
    </location>
</feature>
<dbReference type="PANTHER" id="PTHR30221:SF1">
    <property type="entry name" value="SMALL-CONDUCTANCE MECHANOSENSITIVE CHANNEL"/>
    <property type="match status" value="1"/>
</dbReference>
<name>A0A434AXE0_9BACT</name>
<comment type="similarity">
    <text evidence="2">Belongs to the MscS (TC 1.A.23) family.</text>
</comment>
<dbReference type="RefSeq" id="WP_127342930.1">
    <property type="nucleotide sequence ID" value="NZ_RJJX01000004.1"/>
</dbReference>
<comment type="subcellular location">
    <subcellularLocation>
        <location evidence="1">Cell membrane</location>
        <topology evidence="1">Multi-pass membrane protein</topology>
    </subcellularLocation>
</comment>
<dbReference type="Gene3D" id="1.10.287.1260">
    <property type="match status" value="1"/>
</dbReference>
<comment type="caution">
    <text evidence="10">The sequence shown here is derived from an EMBL/GenBank/DDBJ whole genome shotgun (WGS) entry which is preliminary data.</text>
</comment>
<keyword evidence="3" id="KW-1003">Cell membrane</keyword>
<reference evidence="10 11" key="1">
    <citation type="submission" date="2018-11" db="EMBL/GenBank/DDBJ databases">
        <title>Parancylomarina longa gen. nov., sp. nov., isolated from sediments of southern Okinawa.</title>
        <authorList>
            <person name="Fu T."/>
        </authorList>
    </citation>
    <scope>NUCLEOTIDE SEQUENCE [LARGE SCALE GENOMIC DNA]</scope>
    <source>
        <strain evidence="10 11">T3-2 S1-C</strain>
    </source>
</reference>
<dbReference type="OrthoDB" id="9809206at2"/>
<evidence type="ECO:0000256" key="4">
    <source>
        <dbReference type="ARBA" id="ARBA00022692"/>
    </source>
</evidence>
<dbReference type="PANTHER" id="PTHR30221">
    <property type="entry name" value="SMALL-CONDUCTANCE MECHANOSENSITIVE CHANNEL"/>
    <property type="match status" value="1"/>
</dbReference>
<feature type="transmembrane region" description="Helical" evidence="7">
    <location>
        <begin position="20"/>
        <end position="41"/>
    </location>
</feature>
<evidence type="ECO:0000256" key="2">
    <source>
        <dbReference type="ARBA" id="ARBA00008017"/>
    </source>
</evidence>
<evidence type="ECO:0000256" key="3">
    <source>
        <dbReference type="ARBA" id="ARBA00022475"/>
    </source>
</evidence>
<dbReference type="InterPro" id="IPR049278">
    <property type="entry name" value="MS_channel_C"/>
</dbReference>
<dbReference type="GO" id="GO:0005886">
    <property type="term" value="C:plasma membrane"/>
    <property type="evidence" value="ECO:0007669"/>
    <property type="project" value="UniProtKB-SubCell"/>
</dbReference>
<keyword evidence="5 7" id="KW-1133">Transmembrane helix</keyword>
<evidence type="ECO:0000256" key="7">
    <source>
        <dbReference type="SAM" id="Phobius"/>
    </source>
</evidence>
<dbReference type="InterPro" id="IPR045275">
    <property type="entry name" value="MscS_archaea/bacteria_type"/>
</dbReference>
<organism evidence="10 11">
    <name type="scientific">Ancylomarina longa</name>
    <dbReference type="NCBI Taxonomy" id="2487017"/>
    <lineage>
        <taxon>Bacteria</taxon>
        <taxon>Pseudomonadati</taxon>
        <taxon>Bacteroidota</taxon>
        <taxon>Bacteroidia</taxon>
        <taxon>Marinilabiliales</taxon>
        <taxon>Marinifilaceae</taxon>
        <taxon>Ancylomarina</taxon>
    </lineage>
</organism>